<organism evidence="4 5">
    <name type="scientific">Sphaerisporangium siamense</name>
    <dbReference type="NCBI Taxonomy" id="795645"/>
    <lineage>
        <taxon>Bacteria</taxon>
        <taxon>Bacillati</taxon>
        <taxon>Actinomycetota</taxon>
        <taxon>Actinomycetes</taxon>
        <taxon>Streptosporangiales</taxon>
        <taxon>Streptosporangiaceae</taxon>
        <taxon>Sphaerisporangium</taxon>
    </lineage>
</organism>
<feature type="transmembrane region" description="Helical" evidence="2">
    <location>
        <begin position="171"/>
        <end position="191"/>
    </location>
</feature>
<dbReference type="Pfam" id="PF14219">
    <property type="entry name" value="DUF4328"/>
    <property type="match status" value="1"/>
</dbReference>
<accession>A0A7W7GAQ8</accession>
<feature type="transmembrane region" description="Helical" evidence="2">
    <location>
        <begin position="81"/>
        <end position="108"/>
    </location>
</feature>
<dbReference type="RefSeq" id="WP_184880905.1">
    <property type="nucleotide sequence ID" value="NZ_BOOV01000007.1"/>
</dbReference>
<proteinExistence type="predicted"/>
<dbReference type="Proteomes" id="UP000542210">
    <property type="component" value="Unassembled WGS sequence"/>
</dbReference>
<keyword evidence="5" id="KW-1185">Reference proteome</keyword>
<keyword evidence="2" id="KW-0472">Membrane</keyword>
<gene>
    <name evidence="4" type="ORF">BJ982_003223</name>
</gene>
<feature type="region of interest" description="Disordered" evidence="1">
    <location>
        <begin position="27"/>
        <end position="52"/>
    </location>
</feature>
<feature type="domain" description="DUF4328" evidence="3">
    <location>
        <begin position="116"/>
        <end position="272"/>
    </location>
</feature>
<evidence type="ECO:0000259" key="3">
    <source>
        <dbReference type="Pfam" id="PF14219"/>
    </source>
</evidence>
<evidence type="ECO:0000313" key="4">
    <source>
        <dbReference type="EMBL" id="MBB4701679.1"/>
    </source>
</evidence>
<name>A0A7W7GAQ8_9ACTN</name>
<evidence type="ECO:0000256" key="1">
    <source>
        <dbReference type="SAM" id="MobiDB-lite"/>
    </source>
</evidence>
<dbReference type="EMBL" id="JACHND010000001">
    <property type="protein sequence ID" value="MBB4701679.1"/>
    <property type="molecule type" value="Genomic_DNA"/>
</dbReference>
<dbReference type="InterPro" id="IPR025565">
    <property type="entry name" value="DUF4328"/>
</dbReference>
<feature type="compositionally biased region" description="Low complexity" evidence="1">
    <location>
        <begin position="32"/>
        <end position="44"/>
    </location>
</feature>
<keyword evidence="2" id="KW-1133">Transmembrane helix</keyword>
<dbReference type="AlphaFoldDB" id="A0A7W7GAQ8"/>
<feature type="transmembrane region" description="Helical" evidence="2">
    <location>
        <begin position="247"/>
        <end position="268"/>
    </location>
</feature>
<sequence length="289" mass="30815">MACVQCGYALPSDAAFCPTCHRPSDAHASVPTDARAADGTASAAPSVQGVPVPPLGRSPWEASHGPAAPARVVRPIQGLTLAVTVTLGLWCVTALFGEVVAVTRVIVIGSVLDGKDVPQGALDANDELYALSWLVGFLAQAVAGVVFVVWLFRARANAKAMSTLRHRYAKLWLVFGWILPVVSLFVPKGVVDDIWLASQGEPVTVRARRPALVRVWWMAWLCSTIVPWTLERVFFREDDLEDLRAAALVEVAATAAGLAAAVLAVLVVRRVTVFQELRRTGPAAGPRAA</sequence>
<evidence type="ECO:0000256" key="2">
    <source>
        <dbReference type="SAM" id="Phobius"/>
    </source>
</evidence>
<feature type="transmembrane region" description="Helical" evidence="2">
    <location>
        <begin position="128"/>
        <end position="151"/>
    </location>
</feature>
<protein>
    <recommendedName>
        <fullName evidence="3">DUF4328 domain-containing protein</fullName>
    </recommendedName>
</protein>
<comment type="caution">
    <text evidence="4">The sequence shown here is derived from an EMBL/GenBank/DDBJ whole genome shotgun (WGS) entry which is preliminary data.</text>
</comment>
<keyword evidence="2" id="KW-0812">Transmembrane</keyword>
<reference evidence="4 5" key="1">
    <citation type="submission" date="2020-08" db="EMBL/GenBank/DDBJ databases">
        <title>Sequencing the genomes of 1000 actinobacteria strains.</title>
        <authorList>
            <person name="Klenk H.-P."/>
        </authorList>
    </citation>
    <scope>NUCLEOTIDE SEQUENCE [LARGE SCALE GENOMIC DNA]</scope>
    <source>
        <strain evidence="4 5">DSM 45784</strain>
    </source>
</reference>
<evidence type="ECO:0000313" key="5">
    <source>
        <dbReference type="Proteomes" id="UP000542210"/>
    </source>
</evidence>